<organism evidence="2 3">
    <name type="scientific">Flexistipes sinusarabici</name>
    <dbReference type="NCBI Taxonomy" id="2352"/>
    <lineage>
        <taxon>Bacteria</taxon>
        <taxon>Pseudomonadati</taxon>
        <taxon>Deferribacterota</taxon>
        <taxon>Deferribacteres</taxon>
        <taxon>Deferribacterales</taxon>
        <taxon>Flexistipitaceae</taxon>
        <taxon>Flexistipes</taxon>
    </lineage>
</organism>
<feature type="non-terminal residue" evidence="2">
    <location>
        <position position="44"/>
    </location>
</feature>
<accession>A0A3D5QC23</accession>
<evidence type="ECO:0000313" key="3">
    <source>
        <dbReference type="Proteomes" id="UP000262325"/>
    </source>
</evidence>
<protein>
    <recommendedName>
        <fullName evidence="1">NAD-dependent DNA ligase adenylation domain-containing protein</fullName>
    </recommendedName>
</protein>
<sequence length="44" mass="4972">SKSELENFITRMQKDSSRSFTFVLEPKVDGAAVSLTYEKGMLTE</sequence>
<dbReference type="GO" id="GO:0003911">
    <property type="term" value="F:DNA ligase (NAD+) activity"/>
    <property type="evidence" value="ECO:0007669"/>
    <property type="project" value="InterPro"/>
</dbReference>
<evidence type="ECO:0000259" key="1">
    <source>
        <dbReference type="Pfam" id="PF01653"/>
    </source>
</evidence>
<dbReference type="EMBL" id="DPPF01000123">
    <property type="protein sequence ID" value="HCW93268.1"/>
    <property type="molecule type" value="Genomic_DNA"/>
</dbReference>
<dbReference type="Pfam" id="PF01653">
    <property type="entry name" value="DNA_ligase_aden"/>
    <property type="match status" value="1"/>
</dbReference>
<dbReference type="AlphaFoldDB" id="A0A3D5QC23"/>
<feature type="domain" description="NAD-dependent DNA ligase adenylation" evidence="1">
    <location>
        <begin position="2"/>
        <end position="43"/>
    </location>
</feature>
<proteinExistence type="predicted"/>
<dbReference type="Gene3D" id="3.30.470.30">
    <property type="entry name" value="DNA ligase/mRNA capping enzyme"/>
    <property type="match status" value="1"/>
</dbReference>
<evidence type="ECO:0000313" key="2">
    <source>
        <dbReference type="EMBL" id="HCW93268.1"/>
    </source>
</evidence>
<comment type="caution">
    <text evidence="2">The sequence shown here is derived from an EMBL/GenBank/DDBJ whole genome shotgun (WGS) entry which is preliminary data.</text>
</comment>
<reference evidence="2 3" key="1">
    <citation type="journal article" date="2018" name="Nat. Biotechnol.">
        <title>A standardized bacterial taxonomy based on genome phylogeny substantially revises the tree of life.</title>
        <authorList>
            <person name="Parks D.H."/>
            <person name="Chuvochina M."/>
            <person name="Waite D.W."/>
            <person name="Rinke C."/>
            <person name="Skarshewski A."/>
            <person name="Chaumeil P.A."/>
            <person name="Hugenholtz P."/>
        </authorList>
    </citation>
    <scope>NUCLEOTIDE SEQUENCE [LARGE SCALE GENOMIC DNA]</scope>
    <source>
        <strain evidence="2">UBA8672</strain>
    </source>
</reference>
<feature type="non-terminal residue" evidence="2">
    <location>
        <position position="1"/>
    </location>
</feature>
<name>A0A3D5QC23_FLESI</name>
<dbReference type="InterPro" id="IPR013839">
    <property type="entry name" value="DNAligase_adenylation"/>
</dbReference>
<gene>
    <name evidence="2" type="ORF">DHM44_06275</name>
</gene>
<dbReference type="SUPFAM" id="SSF56091">
    <property type="entry name" value="DNA ligase/mRNA capping enzyme, catalytic domain"/>
    <property type="match status" value="1"/>
</dbReference>
<dbReference type="Proteomes" id="UP000262325">
    <property type="component" value="Unassembled WGS sequence"/>
</dbReference>